<accession>A0A1G6BNP2</accession>
<dbReference type="EMBL" id="FMXR01000011">
    <property type="protein sequence ID" value="SDB22286.1"/>
    <property type="molecule type" value="Genomic_DNA"/>
</dbReference>
<evidence type="ECO:0000256" key="1">
    <source>
        <dbReference type="SAM" id="SignalP"/>
    </source>
</evidence>
<sequence>MKKILLLTFLAIFIISTMLTGCSSAKYNTDYSPHISDITAAGRNEGSESSQFVDITLTFNQTISLSDDPLANMDLTIGGKSPDYDKLTVTQNADNALTIAVPVTAITTGNLVIDEKKENTGYTGILNEDASACAYPFSCELLIPSGISLTTDESYSGGGTKVQVEGTWDIRSITWLELLSDGSPVTSQVSDTSELYQDTAIAVHGHDFLLCDETMIAETIAETLTKHFGSSYAFYANGSSVTCEKLDNTDTAQLELKIYTYKTIKEK</sequence>
<dbReference type="STRING" id="1732.SAMN02910417_01678"/>
<dbReference type="OrthoDB" id="2083252at2"/>
<reference evidence="2 3" key="1">
    <citation type="submission" date="2016-10" db="EMBL/GenBank/DDBJ databases">
        <authorList>
            <person name="de Groot N.N."/>
        </authorList>
    </citation>
    <scope>NUCLEOTIDE SEQUENCE [LARGE SCALE GENOMIC DNA]</scope>
    <source>
        <strain evidence="2 3">DSM 3217</strain>
    </source>
</reference>
<evidence type="ECO:0000313" key="3">
    <source>
        <dbReference type="Proteomes" id="UP000199228"/>
    </source>
</evidence>
<name>A0A1G6BNP2_EUBOX</name>
<feature type="signal peptide" evidence="1">
    <location>
        <begin position="1"/>
        <end position="25"/>
    </location>
</feature>
<evidence type="ECO:0000313" key="2">
    <source>
        <dbReference type="EMBL" id="SDB22286.1"/>
    </source>
</evidence>
<protein>
    <recommendedName>
        <fullName evidence="4">SbsA Ig-like domain-containing protein</fullName>
    </recommendedName>
</protein>
<dbReference type="AlphaFoldDB" id="A0A1G6BNP2"/>
<dbReference type="RefSeq" id="WP_090173903.1">
    <property type="nucleotide sequence ID" value="NZ_FMXR01000011.1"/>
</dbReference>
<dbReference type="Proteomes" id="UP000199228">
    <property type="component" value="Unassembled WGS sequence"/>
</dbReference>
<evidence type="ECO:0008006" key="4">
    <source>
        <dbReference type="Google" id="ProtNLM"/>
    </source>
</evidence>
<gene>
    <name evidence="2" type="ORF">SAMN02910417_01678</name>
</gene>
<proteinExistence type="predicted"/>
<keyword evidence="1" id="KW-0732">Signal</keyword>
<organism evidence="2 3">
    <name type="scientific">Eubacterium oxidoreducens</name>
    <dbReference type="NCBI Taxonomy" id="1732"/>
    <lineage>
        <taxon>Bacteria</taxon>
        <taxon>Bacillati</taxon>
        <taxon>Bacillota</taxon>
        <taxon>Clostridia</taxon>
        <taxon>Eubacteriales</taxon>
        <taxon>Eubacteriaceae</taxon>
        <taxon>Eubacterium</taxon>
    </lineage>
</organism>
<feature type="chain" id="PRO_5011740908" description="SbsA Ig-like domain-containing protein" evidence="1">
    <location>
        <begin position="26"/>
        <end position="267"/>
    </location>
</feature>
<keyword evidence="3" id="KW-1185">Reference proteome</keyword>
<dbReference type="PROSITE" id="PS51257">
    <property type="entry name" value="PROKAR_LIPOPROTEIN"/>
    <property type="match status" value="1"/>
</dbReference>